<sequence>MGANLYNMYLRRYRRLSGGREVAPPEQAKLDKKAAVATSRTVPADATFLPQTARGVECELINLNCCITVLVQTGVYKPADRDKRQLTQPQNCHRDFLGATDLVLPSFEVVDVLEGMKLLLLEEHFNPKLA</sequence>
<dbReference type="AlphaFoldDB" id="A0A3P7D9C2"/>
<keyword evidence="2" id="KW-1185">Reference proteome</keyword>
<dbReference type="OrthoDB" id="10251048at2759"/>
<dbReference type="EMBL" id="UYSU01038700">
    <property type="protein sequence ID" value="VDM00544.1"/>
    <property type="molecule type" value="Genomic_DNA"/>
</dbReference>
<evidence type="ECO:0000313" key="1">
    <source>
        <dbReference type="EMBL" id="VDM00544.1"/>
    </source>
</evidence>
<reference evidence="1 2" key="1">
    <citation type="submission" date="2018-11" db="EMBL/GenBank/DDBJ databases">
        <authorList>
            <consortium name="Pathogen Informatics"/>
        </authorList>
    </citation>
    <scope>NUCLEOTIDE SEQUENCE [LARGE SCALE GENOMIC DNA]</scope>
    <source>
        <strain evidence="1 2">NST_G2</strain>
    </source>
</reference>
<organism evidence="1 2">
    <name type="scientific">Schistocephalus solidus</name>
    <name type="common">Tapeworm</name>
    <dbReference type="NCBI Taxonomy" id="70667"/>
    <lineage>
        <taxon>Eukaryota</taxon>
        <taxon>Metazoa</taxon>
        <taxon>Spiralia</taxon>
        <taxon>Lophotrochozoa</taxon>
        <taxon>Platyhelminthes</taxon>
        <taxon>Cestoda</taxon>
        <taxon>Eucestoda</taxon>
        <taxon>Diphyllobothriidea</taxon>
        <taxon>Diphyllobothriidae</taxon>
        <taxon>Schistocephalus</taxon>
    </lineage>
</organism>
<gene>
    <name evidence="1" type="ORF">SSLN_LOCUS14158</name>
</gene>
<accession>A0A3P7D9C2</accession>
<dbReference type="Proteomes" id="UP000275846">
    <property type="component" value="Unassembled WGS sequence"/>
</dbReference>
<proteinExistence type="predicted"/>
<name>A0A3P7D9C2_SCHSO</name>
<evidence type="ECO:0000313" key="2">
    <source>
        <dbReference type="Proteomes" id="UP000275846"/>
    </source>
</evidence>
<protein>
    <submittedName>
        <fullName evidence="1">Uncharacterized protein</fullName>
    </submittedName>
</protein>